<keyword evidence="1" id="KW-0175">Coiled coil</keyword>
<feature type="coiled-coil region" evidence="1">
    <location>
        <begin position="490"/>
        <end position="517"/>
    </location>
</feature>
<dbReference type="Pfam" id="PF06152">
    <property type="entry name" value="Phage_min_cap2"/>
    <property type="match status" value="1"/>
</dbReference>
<organism evidence="3 4">
    <name type="scientific">Streptomyces halstedii</name>
    <dbReference type="NCBI Taxonomy" id="1944"/>
    <lineage>
        <taxon>Bacteria</taxon>
        <taxon>Bacillati</taxon>
        <taxon>Actinomycetota</taxon>
        <taxon>Actinomycetes</taxon>
        <taxon>Kitasatosporales</taxon>
        <taxon>Streptomycetaceae</taxon>
        <taxon>Streptomyces</taxon>
    </lineage>
</organism>
<sequence length="611" mass="67025">MPIHPGMVEGLAAGTRDLYAAAEERLLAAIARQLEAGFDSPQWAERKLSAISALRRSAQAVTDQLDQAVSLEVFEVTAEAYNVGHRAGVAEIGAMDDATRRLIDEITPQAQAVDRLAQETVDRVTDTHRSILRTVVDRYRAVVSQVAAMPLLGTDTRRQATQAAMQKWADEGITSFTDRAGRRWKLTSYAEMAVRTGVARAATEGHMRTLETAGVEFVIVSNSPRECPLCRPWETKVLSIAAGGARTVEVEHATQDGQMVTVHVAGSLDQARRAGLQHPNCRHSVSAYTPGITPTETATPDPEGYKAGQRQREIERKIRQYKTRAAAAVDPEAKRVANAKVRQWQKAQRDHLAANPKLRRNRAREQEGASNLPPEQRTRAPGQEKPKRAAPSTPYVQAARVRSGDAGTMREMSDADLGTAMRATSLDERDRARIAAELDRRYPAAPLPAPSATGNAVTDVLADRAALDTALRPMPAPEEWGALARDPKFADELAAAVKAAEQKGQEQREKVTRAKARQMYTEYVYRQYLAAEDACRGYLLNKQAQAVGHDPMSLFSGPARIAHARASDELKEWWAANGRLTQAEFIEQATGETQRHAAAARLNEAAHQNKR</sequence>
<reference evidence="3 4" key="1">
    <citation type="submission" date="2020-01" db="EMBL/GenBank/DDBJ databases">
        <title>Insect and environment-associated Actinomycetes.</title>
        <authorList>
            <person name="Currrie C."/>
            <person name="Chevrette M."/>
            <person name="Carlson C."/>
            <person name="Stubbendieck R."/>
            <person name="Wendt-Pienkowski E."/>
        </authorList>
    </citation>
    <scope>NUCLEOTIDE SEQUENCE [LARGE SCALE GENOMIC DNA]</scope>
    <source>
        <strain evidence="3 4">SID11342</strain>
    </source>
</reference>
<dbReference type="RefSeq" id="WP_164349365.1">
    <property type="nucleotide sequence ID" value="NZ_JAAGLQ010000648.1"/>
</dbReference>
<evidence type="ECO:0000256" key="2">
    <source>
        <dbReference type="SAM" id="MobiDB-lite"/>
    </source>
</evidence>
<name>A0A6N9U7L0_STRHA</name>
<proteinExistence type="predicted"/>
<evidence type="ECO:0000256" key="1">
    <source>
        <dbReference type="SAM" id="Coils"/>
    </source>
</evidence>
<feature type="region of interest" description="Disordered" evidence="2">
    <location>
        <begin position="346"/>
        <end position="409"/>
    </location>
</feature>
<gene>
    <name evidence="3" type="ORF">G3I29_31090</name>
</gene>
<evidence type="ECO:0000313" key="3">
    <source>
        <dbReference type="EMBL" id="NEA19821.1"/>
    </source>
</evidence>
<dbReference type="InterPro" id="IPR009319">
    <property type="entry name" value="Phage_A118_VSP1"/>
</dbReference>
<feature type="region of interest" description="Disordered" evidence="2">
    <location>
        <begin position="281"/>
        <end position="311"/>
    </location>
</feature>
<feature type="compositionally biased region" description="Basic and acidic residues" evidence="2">
    <location>
        <begin position="376"/>
        <end position="387"/>
    </location>
</feature>
<comment type="caution">
    <text evidence="3">The sequence shown here is derived from an EMBL/GenBank/DDBJ whole genome shotgun (WGS) entry which is preliminary data.</text>
</comment>
<dbReference type="Proteomes" id="UP000471293">
    <property type="component" value="Unassembled WGS sequence"/>
</dbReference>
<evidence type="ECO:0000313" key="4">
    <source>
        <dbReference type="Proteomes" id="UP000471293"/>
    </source>
</evidence>
<dbReference type="AlphaFoldDB" id="A0A6N9U7L0"/>
<dbReference type="EMBL" id="JAAGLQ010000648">
    <property type="protein sequence ID" value="NEA19821.1"/>
    <property type="molecule type" value="Genomic_DNA"/>
</dbReference>
<dbReference type="GO" id="GO:0005198">
    <property type="term" value="F:structural molecule activity"/>
    <property type="evidence" value="ECO:0007669"/>
    <property type="project" value="InterPro"/>
</dbReference>
<protein>
    <submittedName>
        <fullName evidence="3">Phage capsid protein</fullName>
    </submittedName>
</protein>
<accession>A0A6N9U7L0</accession>